<dbReference type="RefSeq" id="WP_160418254.1">
    <property type="nucleotide sequence ID" value="NZ_WTKP01000004.1"/>
</dbReference>
<accession>A0A7X3H046</accession>
<organism evidence="1 2">
    <name type="scientific">Vreelandella zhuhanensis</name>
    <dbReference type="NCBI Taxonomy" id="2684210"/>
    <lineage>
        <taxon>Bacteria</taxon>
        <taxon>Pseudomonadati</taxon>
        <taxon>Pseudomonadota</taxon>
        <taxon>Gammaproteobacteria</taxon>
        <taxon>Oceanospirillales</taxon>
        <taxon>Halomonadaceae</taxon>
        <taxon>Vreelandella</taxon>
    </lineage>
</organism>
<sequence length="128" mass="14272">MERFEDYIQGERVVRELRRHAPEALETLASDLEAPLSPPMERAVARSLDDKRVADFASSQVMMPAMMKTFGVSGQALADVQETLEVRCEECTVKGRCWTAMRAGADAETAREFCPNAPYFTGEQGPQQ</sequence>
<reference evidence="1 2" key="1">
    <citation type="submission" date="2019-12" db="EMBL/GenBank/DDBJ databases">
        <title>Halomonas rutogse sp. nov. isolated from two lakes on Tibetan Plateau.</title>
        <authorList>
            <person name="Gao P."/>
        </authorList>
    </citation>
    <scope>NUCLEOTIDE SEQUENCE [LARGE SCALE GENOMIC DNA]</scope>
    <source>
        <strain evidence="1 2">ZH2S</strain>
    </source>
</reference>
<name>A0A7X3H046_9GAMM</name>
<protein>
    <submittedName>
        <fullName evidence="1">Uncharacterized protein</fullName>
    </submittedName>
</protein>
<keyword evidence="2" id="KW-1185">Reference proteome</keyword>
<dbReference type="Proteomes" id="UP000437638">
    <property type="component" value="Unassembled WGS sequence"/>
</dbReference>
<evidence type="ECO:0000313" key="1">
    <source>
        <dbReference type="EMBL" id="MWJ27936.1"/>
    </source>
</evidence>
<dbReference type="EMBL" id="WTKP01000004">
    <property type="protein sequence ID" value="MWJ27936.1"/>
    <property type="molecule type" value="Genomic_DNA"/>
</dbReference>
<evidence type="ECO:0000313" key="2">
    <source>
        <dbReference type="Proteomes" id="UP000437638"/>
    </source>
</evidence>
<comment type="caution">
    <text evidence="1">The sequence shown here is derived from an EMBL/GenBank/DDBJ whole genome shotgun (WGS) entry which is preliminary data.</text>
</comment>
<gene>
    <name evidence="1" type="ORF">GPM19_06905</name>
</gene>
<proteinExistence type="predicted"/>
<dbReference type="AlphaFoldDB" id="A0A7X3H046"/>